<keyword evidence="10 14" id="KW-0408">Iron</keyword>
<dbReference type="HOGENOM" id="CLU_027579_3_0_9"/>
<dbReference type="UniPathway" id="UPA00251">
    <property type="reaction ID" value="UER00323"/>
</dbReference>
<dbReference type="Pfam" id="PF04055">
    <property type="entry name" value="Radical_SAM"/>
    <property type="match status" value="1"/>
</dbReference>
<evidence type="ECO:0000256" key="10">
    <source>
        <dbReference type="ARBA" id="ARBA00023004"/>
    </source>
</evidence>
<dbReference type="SMART" id="SM00729">
    <property type="entry name" value="Elp3"/>
    <property type="match status" value="1"/>
</dbReference>
<dbReference type="AlphaFoldDB" id="A0A089LFH6"/>
<feature type="binding site" evidence="16">
    <location>
        <position position="68"/>
    </location>
    <ligand>
        <name>[4Fe-4S] cluster</name>
        <dbReference type="ChEBI" id="CHEBI:49883"/>
        <note>4Fe-4S-S-AdoMet</note>
    </ligand>
</feature>
<dbReference type="InterPro" id="IPR034505">
    <property type="entry name" value="Coproporphyrinogen-III_oxidase"/>
</dbReference>
<dbReference type="SFLD" id="SFLDS00029">
    <property type="entry name" value="Radical_SAM"/>
    <property type="match status" value="1"/>
</dbReference>
<feature type="binding site" evidence="15">
    <location>
        <position position="145"/>
    </location>
    <ligand>
        <name>S-adenosyl-L-methionine</name>
        <dbReference type="ChEBI" id="CHEBI:59789"/>
        <label>1</label>
    </ligand>
</feature>
<evidence type="ECO:0000256" key="5">
    <source>
        <dbReference type="ARBA" id="ARBA00022485"/>
    </source>
</evidence>
<dbReference type="InterPro" id="IPR006638">
    <property type="entry name" value="Elp3/MiaA/NifB-like_rSAM"/>
</dbReference>
<feature type="binding site" evidence="15">
    <location>
        <position position="112"/>
    </location>
    <ligand>
        <name>S-adenosyl-L-methionine</name>
        <dbReference type="ChEBI" id="CHEBI:59789"/>
        <label>1</label>
    </ligand>
</feature>
<evidence type="ECO:0000256" key="11">
    <source>
        <dbReference type="ARBA" id="ARBA00023014"/>
    </source>
</evidence>
<keyword evidence="7 14" id="KW-0949">S-adenosyl-L-methionine</keyword>
<dbReference type="SUPFAM" id="SSF102114">
    <property type="entry name" value="Radical SAM enzymes"/>
    <property type="match status" value="1"/>
</dbReference>
<dbReference type="GO" id="GO:0005737">
    <property type="term" value="C:cytoplasm"/>
    <property type="evidence" value="ECO:0007669"/>
    <property type="project" value="UniProtKB-SubCell"/>
</dbReference>
<protein>
    <recommendedName>
        <fullName evidence="14">Coproporphyrinogen-III oxidase</fullName>
        <ecNumber evidence="14">1.3.98.3</ecNumber>
    </recommendedName>
</protein>
<feature type="binding site" evidence="16">
    <location>
        <position position="65"/>
    </location>
    <ligand>
        <name>[4Fe-4S] cluster</name>
        <dbReference type="ChEBI" id="CHEBI:49883"/>
        <note>4Fe-4S-S-AdoMet</note>
    </ligand>
</feature>
<feature type="binding site" evidence="15">
    <location>
        <position position="186"/>
    </location>
    <ligand>
        <name>S-adenosyl-L-methionine</name>
        <dbReference type="ChEBI" id="CHEBI:59789"/>
        <label>2</label>
    </ligand>
</feature>
<name>A0A089LFH6_PAEBO</name>
<dbReference type="InterPro" id="IPR007197">
    <property type="entry name" value="rSAM"/>
</dbReference>
<keyword evidence="19" id="KW-1185">Reference proteome</keyword>
<comment type="similarity">
    <text evidence="3 14">Belongs to the anaerobic coproporphyrinogen-III oxidase family.</text>
</comment>
<evidence type="ECO:0000256" key="6">
    <source>
        <dbReference type="ARBA" id="ARBA00022490"/>
    </source>
</evidence>
<accession>A0A089LFH6</accession>
<comment type="subcellular location">
    <subcellularLocation>
        <location evidence="1 14">Cytoplasm</location>
    </subcellularLocation>
</comment>
<dbReference type="EC" id="1.3.98.3" evidence="14"/>
<evidence type="ECO:0000256" key="7">
    <source>
        <dbReference type="ARBA" id="ARBA00022691"/>
    </source>
</evidence>
<evidence type="ECO:0000256" key="12">
    <source>
        <dbReference type="ARBA" id="ARBA00023244"/>
    </source>
</evidence>
<evidence type="ECO:0000256" key="8">
    <source>
        <dbReference type="ARBA" id="ARBA00022723"/>
    </source>
</evidence>
<dbReference type="PROSITE" id="PS51918">
    <property type="entry name" value="RADICAL_SAM"/>
    <property type="match status" value="1"/>
</dbReference>
<feature type="binding site" evidence="16">
    <location>
        <position position="61"/>
    </location>
    <ligand>
        <name>[4Fe-4S] cluster</name>
        <dbReference type="ChEBI" id="CHEBI:49883"/>
        <note>4Fe-4S-S-AdoMet</note>
    </ligand>
</feature>
<evidence type="ECO:0000256" key="14">
    <source>
        <dbReference type="PIRNR" id="PIRNR000167"/>
    </source>
</evidence>
<feature type="binding site" evidence="15">
    <location>
        <position position="210"/>
    </location>
    <ligand>
        <name>S-adenosyl-L-methionine</name>
        <dbReference type="ChEBI" id="CHEBI:59789"/>
        <label>2</label>
    </ligand>
</feature>
<dbReference type="PANTHER" id="PTHR13932">
    <property type="entry name" value="COPROPORPHYRINIGEN III OXIDASE"/>
    <property type="match status" value="1"/>
</dbReference>
<proteinExistence type="inferred from homology"/>
<comment type="cofactor">
    <cofactor evidence="14 16">
        <name>[4Fe-4S] cluster</name>
        <dbReference type="ChEBI" id="CHEBI:49883"/>
    </cofactor>
    <text evidence="14 16">Binds 1 [4Fe-4S] cluster. The cluster is coordinated with 3 cysteines and an exchangeable S-adenosyl-L-methionine.</text>
</comment>
<dbReference type="Gene3D" id="1.10.10.920">
    <property type="match status" value="1"/>
</dbReference>
<dbReference type="EMBL" id="CP009285">
    <property type="protein sequence ID" value="AIQ58840.1"/>
    <property type="molecule type" value="Genomic_DNA"/>
</dbReference>
<evidence type="ECO:0000256" key="16">
    <source>
        <dbReference type="PIRSR" id="PIRSR000167-2"/>
    </source>
</evidence>
<keyword evidence="12 14" id="KW-0627">Porphyrin biosynthesis</keyword>
<dbReference type="Proteomes" id="UP000029518">
    <property type="component" value="Chromosome"/>
</dbReference>
<dbReference type="PIRSF" id="PIRSF000167">
    <property type="entry name" value="HemN"/>
    <property type="match status" value="1"/>
</dbReference>
<evidence type="ECO:0000256" key="3">
    <source>
        <dbReference type="ARBA" id="ARBA00005493"/>
    </source>
</evidence>
<dbReference type="GO" id="GO:0004109">
    <property type="term" value="F:coproporphyrinogen oxidase activity"/>
    <property type="evidence" value="ECO:0007669"/>
    <property type="project" value="InterPro"/>
</dbReference>
<evidence type="ECO:0000259" key="17">
    <source>
        <dbReference type="PROSITE" id="PS51918"/>
    </source>
</evidence>
<comment type="subunit">
    <text evidence="4">Monomer.</text>
</comment>
<dbReference type="InterPro" id="IPR058240">
    <property type="entry name" value="rSAM_sf"/>
</dbReference>
<evidence type="ECO:0000256" key="1">
    <source>
        <dbReference type="ARBA" id="ARBA00004496"/>
    </source>
</evidence>
<feature type="binding site" evidence="15">
    <location>
        <position position="244"/>
    </location>
    <ligand>
        <name>S-adenosyl-L-methionine</name>
        <dbReference type="ChEBI" id="CHEBI:59789"/>
        <label>2</label>
    </ligand>
</feature>
<dbReference type="InterPro" id="IPR004558">
    <property type="entry name" value="Coprogen_oxidase_HemN"/>
</dbReference>
<evidence type="ECO:0000256" key="15">
    <source>
        <dbReference type="PIRSR" id="PIRSR000167-1"/>
    </source>
</evidence>
<feature type="domain" description="Radical SAM core" evidence="17">
    <location>
        <begin position="46"/>
        <end position="281"/>
    </location>
</feature>
<keyword evidence="9 14" id="KW-0560">Oxidoreductase</keyword>
<evidence type="ECO:0000313" key="19">
    <source>
        <dbReference type="Proteomes" id="UP000029518"/>
    </source>
</evidence>
<comment type="pathway">
    <text evidence="2 14">Porphyrin-containing compound metabolism; protoporphyrin-IX biosynthesis; protoporphyrinogen-IX from coproporphyrinogen-III (AdoMet route): step 1/1.</text>
</comment>
<sequence length="456" mass="52209">MNQTIQNQLHYLSQKYNEYNLPMYLSYPVDSHWRQPADESAIALELNEIEEAQVYVHIPFCKSICYYCCCDRVLSGKDEDKDHYIDALEQELSLKLSGRARKLKSGNLHWGGGTPAYLNERQIERLYGIITHYVDFEDNARIKLEAYPDKQIVTEGKLRLLKTLGFNYISFGIQDFDPRVLNAIHRECDLEDTREIIGLARSMGFTVNVDLCYGLLFQGLGEFERTLQEIVRIAPDKIVAFPYAHYPAIYPLQRKIPHLSLPNNYMVSRLFELARQYLSRDYTEMGSDTFIRNNGREKHPGTHVVRDFMGSSERSSQQLLGLGKSAVSKIGGLYYKNVAAMDRYHAALELSRLPVETGRTHRLTGDDALREEVILKQLLGGNPIDKIALQDSFGIDFDSYFQEELIVLRGMEKDGLLLGADSPRITVTLTGTYFIRAIAHVFDPYYKSTRNGENSI</sequence>
<dbReference type="CDD" id="cd01335">
    <property type="entry name" value="Radical_SAM"/>
    <property type="match status" value="1"/>
</dbReference>
<dbReference type="KEGG" id="pbd:PBOR_19330"/>
<feature type="binding site" evidence="15">
    <location>
        <position position="55"/>
    </location>
    <ligand>
        <name>S-adenosyl-L-methionine</name>
        <dbReference type="ChEBI" id="CHEBI:59789"/>
        <label>1</label>
    </ligand>
</feature>
<dbReference type="PANTHER" id="PTHR13932:SF6">
    <property type="entry name" value="OXYGEN-INDEPENDENT COPROPORPHYRINOGEN III OXIDASE"/>
    <property type="match status" value="1"/>
</dbReference>
<dbReference type="Gene3D" id="3.30.750.200">
    <property type="match status" value="1"/>
</dbReference>
<evidence type="ECO:0000313" key="18">
    <source>
        <dbReference type="EMBL" id="AIQ58840.1"/>
    </source>
</evidence>
<dbReference type="SFLD" id="SFLDG01065">
    <property type="entry name" value="anaerobic_coproporphyrinogen-I"/>
    <property type="match status" value="1"/>
</dbReference>
<dbReference type="GO" id="GO:0046872">
    <property type="term" value="F:metal ion binding"/>
    <property type="evidence" value="ECO:0007669"/>
    <property type="project" value="UniProtKB-KW"/>
</dbReference>
<evidence type="ECO:0000256" key="9">
    <source>
        <dbReference type="ARBA" id="ARBA00023002"/>
    </source>
</evidence>
<dbReference type="GO" id="GO:0006782">
    <property type="term" value="P:protoporphyrinogen IX biosynthetic process"/>
    <property type="evidence" value="ECO:0007669"/>
    <property type="project" value="UniProtKB-UniPathway"/>
</dbReference>
<comment type="catalytic activity">
    <reaction evidence="13 14">
        <text>coproporphyrinogen III + 2 S-adenosyl-L-methionine = protoporphyrinogen IX + 2 5'-deoxyadenosine + 2 L-methionine + 2 CO2</text>
        <dbReference type="Rhea" id="RHEA:15425"/>
        <dbReference type="ChEBI" id="CHEBI:16526"/>
        <dbReference type="ChEBI" id="CHEBI:17319"/>
        <dbReference type="ChEBI" id="CHEBI:57307"/>
        <dbReference type="ChEBI" id="CHEBI:57309"/>
        <dbReference type="ChEBI" id="CHEBI:57844"/>
        <dbReference type="ChEBI" id="CHEBI:59789"/>
        <dbReference type="EC" id="1.3.98.3"/>
    </reaction>
</comment>
<reference evidence="18" key="1">
    <citation type="submission" date="2014-08" db="EMBL/GenBank/DDBJ databases">
        <title>Comparative genomics of the Paenibacillus odorifer group.</title>
        <authorList>
            <person name="den Bakker H.C."/>
            <person name="Tsai Y.-C.Y.-C."/>
            <person name="Martin N."/>
            <person name="Korlach J."/>
            <person name="Wiedmann M."/>
        </authorList>
    </citation>
    <scope>NUCLEOTIDE SEQUENCE [LARGE SCALE GENOMIC DNA]</scope>
    <source>
        <strain evidence="18">DSM 13188</strain>
    </source>
</reference>
<gene>
    <name evidence="18" type="ORF">PBOR_19330</name>
</gene>
<dbReference type="OrthoDB" id="9808022at2"/>
<evidence type="ECO:0000256" key="13">
    <source>
        <dbReference type="ARBA" id="ARBA00048321"/>
    </source>
</evidence>
<feature type="binding site" evidence="15">
    <location>
        <position position="174"/>
    </location>
    <ligand>
        <name>S-adenosyl-L-methionine</name>
        <dbReference type="ChEBI" id="CHEBI:59789"/>
        <label>2</label>
    </ligand>
</feature>
<evidence type="ECO:0000256" key="2">
    <source>
        <dbReference type="ARBA" id="ARBA00004785"/>
    </source>
</evidence>
<keyword evidence="5 14" id="KW-0004">4Fe-4S</keyword>
<feature type="binding site" evidence="15">
    <location>
        <begin position="113"/>
        <end position="114"/>
    </location>
    <ligand>
        <name>S-adenosyl-L-methionine</name>
        <dbReference type="ChEBI" id="CHEBI:59789"/>
        <label>2</label>
    </ligand>
</feature>
<dbReference type="RefSeq" id="WP_042214156.1">
    <property type="nucleotide sequence ID" value="NZ_CP009285.1"/>
</dbReference>
<organism evidence="18 19">
    <name type="scientific">Paenibacillus borealis</name>
    <dbReference type="NCBI Taxonomy" id="160799"/>
    <lineage>
        <taxon>Bacteria</taxon>
        <taxon>Bacillati</taxon>
        <taxon>Bacillota</taxon>
        <taxon>Bacilli</taxon>
        <taxon>Bacillales</taxon>
        <taxon>Paenibacillaceae</taxon>
        <taxon>Paenibacillus</taxon>
    </lineage>
</organism>
<dbReference type="GO" id="GO:0051539">
    <property type="term" value="F:4 iron, 4 sulfur cluster binding"/>
    <property type="evidence" value="ECO:0007669"/>
    <property type="project" value="UniProtKB-KW"/>
</dbReference>
<keyword evidence="6 14" id="KW-0963">Cytoplasm</keyword>
<dbReference type="GO" id="GO:0051989">
    <property type="term" value="F:coproporphyrinogen dehydrogenase activity"/>
    <property type="evidence" value="ECO:0007669"/>
    <property type="project" value="UniProtKB-EC"/>
</dbReference>
<keyword evidence="11 14" id="KW-0411">Iron-sulfur</keyword>
<keyword evidence="8 14" id="KW-0479">Metal-binding</keyword>
<evidence type="ECO:0000256" key="4">
    <source>
        <dbReference type="ARBA" id="ARBA00011245"/>
    </source>
</evidence>